<accession>A0ABX7QF81</accession>
<evidence type="ECO:0000313" key="2">
    <source>
        <dbReference type="Proteomes" id="UP000663440"/>
    </source>
</evidence>
<protein>
    <recommendedName>
        <fullName evidence="3">HEPN AbiU2-like domain-containing protein</fullName>
    </recommendedName>
</protein>
<dbReference type="RefSeq" id="WP_207296789.1">
    <property type="nucleotide sequence ID" value="NZ_CP071448.1"/>
</dbReference>
<proteinExistence type="predicted"/>
<keyword evidence="2" id="KW-1185">Reference proteome</keyword>
<sequence length="156" mass="18499">MQILEAQYSLEFSKAFNEKYPFDKFEEFILSHGMFKNSILSYSKCFSSFSTGKVSLDPKDVFKNEPKLKEIHLNLMDMRNQYIAHNGTSDFELEIVFQKKVKDQITLNQTITYKEPVSEYEKFFDLFEHCSNYILKKVSKKADKIEERLDVKIKFS</sequence>
<name>A0ABX7QF81_9FLAO</name>
<gene>
    <name evidence="1" type="ORF">J0383_02005</name>
</gene>
<evidence type="ECO:0008006" key="3">
    <source>
        <dbReference type="Google" id="ProtNLM"/>
    </source>
</evidence>
<evidence type="ECO:0000313" key="1">
    <source>
        <dbReference type="EMBL" id="QSW89602.1"/>
    </source>
</evidence>
<reference evidence="1 2" key="1">
    <citation type="submission" date="2021-03" db="EMBL/GenBank/DDBJ databases">
        <title>Flavobacterium kribbensis sp. nov, an endophytic bacteria, isolated from soybean.</title>
        <authorList>
            <person name="Lee J."/>
            <person name="Seo J."/>
        </authorList>
    </citation>
    <scope>NUCLEOTIDE SEQUENCE [LARGE SCALE GENOMIC DNA]</scope>
    <source>
        <strain evidence="1 2">BB8</strain>
    </source>
</reference>
<dbReference type="EMBL" id="CP071448">
    <property type="protein sequence ID" value="QSW89602.1"/>
    <property type="molecule type" value="Genomic_DNA"/>
</dbReference>
<organism evidence="1 2">
    <name type="scientific">Flavobacterium endoglycinae</name>
    <dbReference type="NCBI Taxonomy" id="2816357"/>
    <lineage>
        <taxon>Bacteria</taxon>
        <taxon>Pseudomonadati</taxon>
        <taxon>Bacteroidota</taxon>
        <taxon>Flavobacteriia</taxon>
        <taxon>Flavobacteriales</taxon>
        <taxon>Flavobacteriaceae</taxon>
        <taxon>Flavobacterium</taxon>
    </lineage>
</organism>
<dbReference type="Proteomes" id="UP000663440">
    <property type="component" value="Chromosome"/>
</dbReference>